<feature type="compositionally biased region" description="Polar residues" evidence="1">
    <location>
        <begin position="257"/>
        <end position="270"/>
    </location>
</feature>
<keyword evidence="2" id="KW-0812">Transmembrane</keyword>
<dbReference type="FunFam" id="1.10.287.110:FF:000232">
    <property type="entry name" value="DnaJ-like protein"/>
    <property type="match status" value="1"/>
</dbReference>
<dbReference type="EMBL" id="JAEHOC010000027">
    <property type="protein sequence ID" value="KAG2430521.1"/>
    <property type="molecule type" value="Genomic_DNA"/>
</dbReference>
<accession>A0A835T2S5</accession>
<evidence type="ECO:0000256" key="2">
    <source>
        <dbReference type="SAM" id="Phobius"/>
    </source>
</evidence>
<feature type="compositionally biased region" description="Pro residues" evidence="1">
    <location>
        <begin position="368"/>
        <end position="382"/>
    </location>
</feature>
<feature type="transmembrane region" description="Helical" evidence="2">
    <location>
        <begin position="418"/>
        <end position="438"/>
    </location>
</feature>
<feature type="region of interest" description="Disordered" evidence="1">
    <location>
        <begin position="356"/>
        <end position="404"/>
    </location>
</feature>
<feature type="transmembrane region" description="Helical" evidence="2">
    <location>
        <begin position="459"/>
        <end position="476"/>
    </location>
</feature>
<organism evidence="4 5">
    <name type="scientific">Chlamydomonas incerta</name>
    <dbReference type="NCBI Taxonomy" id="51695"/>
    <lineage>
        <taxon>Eukaryota</taxon>
        <taxon>Viridiplantae</taxon>
        <taxon>Chlorophyta</taxon>
        <taxon>core chlorophytes</taxon>
        <taxon>Chlorophyceae</taxon>
        <taxon>CS clade</taxon>
        <taxon>Chlamydomonadales</taxon>
        <taxon>Chlamydomonadaceae</taxon>
        <taxon>Chlamydomonas</taxon>
    </lineage>
</organism>
<dbReference type="OrthoDB" id="547590at2759"/>
<keyword evidence="5" id="KW-1185">Reference proteome</keyword>
<protein>
    <recommendedName>
        <fullName evidence="3">J domain-containing protein</fullName>
    </recommendedName>
</protein>
<dbReference type="Proteomes" id="UP000650467">
    <property type="component" value="Unassembled WGS sequence"/>
</dbReference>
<dbReference type="PANTHER" id="PTHR43096">
    <property type="entry name" value="DNAJ HOMOLOG 1, MITOCHONDRIAL-RELATED"/>
    <property type="match status" value="1"/>
</dbReference>
<dbReference type="InterPro" id="IPR018253">
    <property type="entry name" value="DnaJ_domain_CS"/>
</dbReference>
<feature type="compositionally biased region" description="Polar residues" evidence="1">
    <location>
        <begin position="241"/>
        <end position="250"/>
    </location>
</feature>
<dbReference type="GO" id="GO:0042026">
    <property type="term" value="P:protein refolding"/>
    <property type="evidence" value="ECO:0007669"/>
    <property type="project" value="TreeGrafter"/>
</dbReference>
<evidence type="ECO:0000313" key="5">
    <source>
        <dbReference type="Proteomes" id="UP000650467"/>
    </source>
</evidence>
<feature type="compositionally biased region" description="Low complexity" evidence="1">
    <location>
        <begin position="356"/>
        <end position="367"/>
    </location>
</feature>
<dbReference type="Pfam" id="PF00226">
    <property type="entry name" value="DnaJ"/>
    <property type="match status" value="1"/>
</dbReference>
<dbReference type="InterPro" id="IPR001623">
    <property type="entry name" value="DnaJ_domain"/>
</dbReference>
<dbReference type="SUPFAM" id="SSF46565">
    <property type="entry name" value="Chaperone J-domain"/>
    <property type="match status" value="1"/>
</dbReference>
<dbReference type="SMART" id="SM00271">
    <property type="entry name" value="DnaJ"/>
    <property type="match status" value="1"/>
</dbReference>
<feature type="compositionally biased region" description="Low complexity" evidence="1">
    <location>
        <begin position="164"/>
        <end position="180"/>
    </location>
</feature>
<evidence type="ECO:0000256" key="1">
    <source>
        <dbReference type="SAM" id="MobiDB-lite"/>
    </source>
</evidence>
<feature type="compositionally biased region" description="Low complexity" evidence="1">
    <location>
        <begin position="218"/>
        <end position="240"/>
    </location>
</feature>
<gene>
    <name evidence="4" type="ORF">HXX76_010044</name>
</gene>
<feature type="region of interest" description="Disordered" evidence="1">
    <location>
        <begin position="300"/>
        <end position="328"/>
    </location>
</feature>
<keyword evidence="2" id="KW-0472">Membrane</keyword>
<feature type="domain" description="J" evidence="3">
    <location>
        <begin position="46"/>
        <end position="110"/>
    </location>
</feature>
<proteinExistence type="predicted"/>
<evidence type="ECO:0000259" key="3">
    <source>
        <dbReference type="PROSITE" id="PS50076"/>
    </source>
</evidence>
<dbReference type="Gene3D" id="1.10.287.110">
    <property type="entry name" value="DnaJ domain"/>
    <property type="match status" value="1"/>
</dbReference>
<dbReference type="CDD" id="cd06257">
    <property type="entry name" value="DnaJ"/>
    <property type="match status" value="1"/>
</dbReference>
<dbReference type="GO" id="GO:0005737">
    <property type="term" value="C:cytoplasm"/>
    <property type="evidence" value="ECO:0007669"/>
    <property type="project" value="TreeGrafter"/>
</dbReference>
<dbReference type="AlphaFoldDB" id="A0A835T2S5"/>
<feature type="compositionally biased region" description="Low complexity" evidence="1">
    <location>
        <begin position="300"/>
        <end position="317"/>
    </location>
</feature>
<evidence type="ECO:0000313" key="4">
    <source>
        <dbReference type="EMBL" id="KAG2430521.1"/>
    </source>
</evidence>
<dbReference type="InterPro" id="IPR036869">
    <property type="entry name" value="J_dom_sf"/>
</dbReference>
<comment type="caution">
    <text evidence="4">The sequence shown here is derived from an EMBL/GenBank/DDBJ whole genome shotgun (WGS) entry which is preliminary data.</text>
</comment>
<feature type="compositionally biased region" description="Low complexity" evidence="1">
    <location>
        <begin position="130"/>
        <end position="150"/>
    </location>
</feature>
<dbReference type="PRINTS" id="PR00625">
    <property type="entry name" value="JDOMAIN"/>
</dbReference>
<dbReference type="PANTHER" id="PTHR43096:SF58">
    <property type="entry name" value="CHAPERONE DNAJ-DOMAIN SUPERFAMILY PROTEIN"/>
    <property type="match status" value="1"/>
</dbReference>
<sequence>MLVSGRAPLALQSWKSSRPTQLRSRASTVRVSCYAYAAGQPPPSRSYYDVLGVRTEASARDVKEAFRKLALVWHPDHCKDPGAMDKFMELKTAYDTLVDSNARAQYDRHIMWQQAAWQSAGGGRPMPGYASSGGPVRRASSVRGRSSSAGGRNGTAHQQQQAYANPAAGSPPRSGSAGSGDDYDSVFGTAAAAASTSAAYGGYSSIFETAAPAGSGGQTVRRSSSVRSRSGGNSGRTARTASSLRYSTAASVRASAPRQTAPSPGQQWHTANVRSADDYITAAASSCLNFASGSTPATAAANKASSSAPSAAGSPRQPSSPPHDESAMSWSAFSSVTTNYGGDDFMPQAAPVAPAAPAAARASAPATAAPPAPPPPPPPPPMAASAGVSHQQPQARPAAPPAAMPSLESMAAAASTVAAAQTTVVASAAAAAATAAAAPRKQTRSAAVAAPPRPRSQGFTLFSFFPAFLGLINLMLNDGFVDVLLASGRTM</sequence>
<name>A0A835T2S5_CHLIN</name>
<dbReference type="PROSITE" id="PS00636">
    <property type="entry name" value="DNAJ_1"/>
    <property type="match status" value="1"/>
</dbReference>
<reference evidence="4" key="1">
    <citation type="journal article" date="2020" name="bioRxiv">
        <title>Comparative genomics of Chlamydomonas.</title>
        <authorList>
            <person name="Craig R.J."/>
            <person name="Hasan A.R."/>
            <person name="Ness R.W."/>
            <person name="Keightley P.D."/>
        </authorList>
    </citation>
    <scope>NUCLEOTIDE SEQUENCE</scope>
    <source>
        <strain evidence="4">SAG 7.73</strain>
    </source>
</reference>
<feature type="region of interest" description="Disordered" evidence="1">
    <location>
        <begin position="210"/>
        <end position="270"/>
    </location>
</feature>
<dbReference type="PROSITE" id="PS50076">
    <property type="entry name" value="DNAJ_2"/>
    <property type="match status" value="1"/>
</dbReference>
<feature type="region of interest" description="Disordered" evidence="1">
    <location>
        <begin position="122"/>
        <end position="181"/>
    </location>
</feature>
<keyword evidence="2" id="KW-1133">Transmembrane helix</keyword>
<dbReference type="GO" id="GO:0051082">
    <property type="term" value="F:unfolded protein binding"/>
    <property type="evidence" value="ECO:0007669"/>
    <property type="project" value="TreeGrafter"/>
</dbReference>